<name>A0ABS4KQB2_9CLOT</name>
<dbReference type="EMBL" id="JAGGLM010000003">
    <property type="protein sequence ID" value="MBP2032227.1"/>
    <property type="molecule type" value="Genomic_DNA"/>
</dbReference>
<sequence length="195" mass="23753">MVFNDFIGDILNYKEEGMENIRIYFEDTARAIYRKYLLERYGHLYEEHLVNNCMEKIMMSIQKFKGESFEEFKCYSIKIIKSTILNYMRDEIKTTKLEFVSYENEETMEYLINKCSNNLSTENIVINKIMYENFIKEMNFSKREMNVINKIRIYGSLKNYKKLNKCNYNAMKQTLYRIRLKVRKKLNDGYDELFL</sequence>
<keyword evidence="2" id="KW-1185">Reference proteome</keyword>
<proteinExistence type="predicted"/>
<protein>
    <submittedName>
        <fullName evidence="1">RNA polymerase sporulation-specific sigma factor</fullName>
    </submittedName>
</protein>
<evidence type="ECO:0000313" key="1">
    <source>
        <dbReference type="EMBL" id="MBP2032227.1"/>
    </source>
</evidence>
<accession>A0ABS4KQB2</accession>
<comment type="caution">
    <text evidence="1">The sequence shown here is derived from an EMBL/GenBank/DDBJ whole genome shotgun (WGS) entry which is preliminary data.</text>
</comment>
<dbReference type="RefSeq" id="WP_209701179.1">
    <property type="nucleotide sequence ID" value="NZ_JAGGLM010000003.1"/>
</dbReference>
<evidence type="ECO:0000313" key="2">
    <source>
        <dbReference type="Proteomes" id="UP001519307"/>
    </source>
</evidence>
<organism evidence="1 2">
    <name type="scientific">Clostridium algifaecis</name>
    <dbReference type="NCBI Taxonomy" id="1472040"/>
    <lineage>
        <taxon>Bacteria</taxon>
        <taxon>Bacillati</taxon>
        <taxon>Bacillota</taxon>
        <taxon>Clostridia</taxon>
        <taxon>Eubacteriales</taxon>
        <taxon>Clostridiaceae</taxon>
        <taxon>Clostridium</taxon>
    </lineage>
</organism>
<gene>
    <name evidence="1" type="ORF">J2Z42_000892</name>
</gene>
<dbReference type="Proteomes" id="UP001519307">
    <property type="component" value="Unassembled WGS sequence"/>
</dbReference>
<reference evidence="1 2" key="1">
    <citation type="submission" date="2021-03" db="EMBL/GenBank/DDBJ databases">
        <title>Genomic Encyclopedia of Type Strains, Phase IV (KMG-IV): sequencing the most valuable type-strain genomes for metagenomic binning, comparative biology and taxonomic classification.</title>
        <authorList>
            <person name="Goeker M."/>
        </authorList>
    </citation>
    <scope>NUCLEOTIDE SEQUENCE [LARGE SCALE GENOMIC DNA]</scope>
    <source>
        <strain evidence="1 2">DSM 28783</strain>
    </source>
</reference>